<keyword evidence="5" id="KW-1185">Reference proteome</keyword>
<dbReference type="eggNOG" id="KOG4047">
    <property type="taxonomic scope" value="Eukaryota"/>
</dbReference>
<dbReference type="EnsemblMetazoa" id="tetur15g02310.1">
    <property type="protein sequence ID" value="tetur15g02310.1"/>
    <property type="gene ID" value="tetur15g02310"/>
</dbReference>
<dbReference type="CDD" id="cd00821">
    <property type="entry name" value="PH"/>
    <property type="match status" value="1"/>
</dbReference>
<dbReference type="PANTHER" id="PTHR21258">
    <property type="entry name" value="DOCKING PROTEIN RELATED"/>
    <property type="match status" value="1"/>
</dbReference>
<reference evidence="4" key="2">
    <citation type="submission" date="2015-06" db="UniProtKB">
        <authorList>
            <consortium name="EnsemblMetazoa"/>
        </authorList>
    </citation>
    <scope>IDENTIFICATION</scope>
</reference>
<dbReference type="SUPFAM" id="SSF50729">
    <property type="entry name" value="PH domain-like"/>
    <property type="match status" value="2"/>
</dbReference>
<dbReference type="InterPro" id="IPR002404">
    <property type="entry name" value="IRS_PTB"/>
</dbReference>
<dbReference type="STRING" id="32264.T1KMN9"/>
<dbReference type="SMART" id="SM01244">
    <property type="entry name" value="IRS"/>
    <property type="match status" value="1"/>
</dbReference>
<feature type="region of interest" description="Disordered" evidence="1">
    <location>
        <begin position="180"/>
        <end position="202"/>
    </location>
</feature>
<evidence type="ECO:0000313" key="4">
    <source>
        <dbReference type="EnsemblMetazoa" id="tetur15g02310.1"/>
    </source>
</evidence>
<sequence length="514" mass="56421">MIACKEVHSQSISAPDIVKQGYLFVKRPPGNHWNKLKAWHKRFFILRDTGSEQGAELAMFYSQADSRINSPSLGVVLRDTVHIGIASESHRFPNVLVVVFNGRSPLLLAAEDELTAKSWMLALDLTCQNANLKGSSTLTWQSFGNKTCSTSSSSVSSSNCLSTSNNTHSTFIANQQVHQVSPTPMGSSSVPTTNSGSAESDESGCSCAPAFVRESSKYGSHSDASSNNSQNSSSLTNGTLEDLATTNCISSLGYNESDDFCLNNFITIGSPKERYSIFFETTEASERVGLRGNLELVVFARGIGIARKGDSECFLLWPISVIRQYRLESMDKHSRRKYNKSKVTLVTIEVGRRCLTGEGIFKFTSDQGHDIMRKLEKAVNNWALHRARLTCTRSMYNSQHRKGFLRSCNHEFCKFNSESSINGSCSHRSAPSTPALNKLNLTATNSTSCSGRSSCIGGSLTWSNNAGADCSKKSLLKSAKEHLRNSLNSIGTRNTKLPKIDVNDDFGYISQWVR</sequence>
<protein>
    <submittedName>
        <fullName evidence="4">Uncharacterized protein</fullName>
    </submittedName>
</protein>
<dbReference type="GO" id="GO:0007169">
    <property type="term" value="P:cell surface receptor protein tyrosine kinase signaling pathway"/>
    <property type="evidence" value="ECO:0007669"/>
    <property type="project" value="TreeGrafter"/>
</dbReference>
<feature type="compositionally biased region" description="Polar residues" evidence="1">
    <location>
        <begin position="180"/>
        <end position="198"/>
    </location>
</feature>
<dbReference type="InterPro" id="IPR011993">
    <property type="entry name" value="PH-like_dom_sf"/>
</dbReference>
<feature type="domain" description="IRS-type PTB" evidence="3">
    <location>
        <begin position="271"/>
        <end position="389"/>
    </location>
</feature>
<dbReference type="Pfam" id="PF00169">
    <property type="entry name" value="PH"/>
    <property type="match status" value="1"/>
</dbReference>
<feature type="domain" description="PH" evidence="2">
    <location>
        <begin position="16"/>
        <end position="128"/>
    </location>
</feature>
<dbReference type="AlphaFoldDB" id="T1KMN9"/>
<evidence type="ECO:0000313" key="5">
    <source>
        <dbReference type="Proteomes" id="UP000015104"/>
    </source>
</evidence>
<dbReference type="InterPro" id="IPR050996">
    <property type="entry name" value="Docking_Protein_DOK"/>
</dbReference>
<dbReference type="InterPro" id="IPR001849">
    <property type="entry name" value="PH_domain"/>
</dbReference>
<dbReference type="SMART" id="SM00233">
    <property type="entry name" value="PH"/>
    <property type="match status" value="1"/>
</dbReference>
<evidence type="ECO:0000259" key="2">
    <source>
        <dbReference type="PROSITE" id="PS50003"/>
    </source>
</evidence>
<proteinExistence type="predicted"/>
<name>T1KMN9_TETUR</name>
<evidence type="ECO:0000256" key="1">
    <source>
        <dbReference type="SAM" id="MobiDB-lite"/>
    </source>
</evidence>
<dbReference type="PROSITE" id="PS51064">
    <property type="entry name" value="IRS_PTB"/>
    <property type="match status" value="1"/>
</dbReference>
<accession>T1KMN9</accession>
<dbReference type="EMBL" id="CAEY01000248">
    <property type="status" value="NOT_ANNOTATED_CDS"/>
    <property type="molecule type" value="Genomic_DNA"/>
</dbReference>
<dbReference type="GO" id="GO:0005737">
    <property type="term" value="C:cytoplasm"/>
    <property type="evidence" value="ECO:0007669"/>
    <property type="project" value="TreeGrafter"/>
</dbReference>
<dbReference type="Pfam" id="PF02174">
    <property type="entry name" value="IRS"/>
    <property type="match status" value="1"/>
</dbReference>
<reference evidence="5" key="1">
    <citation type="submission" date="2011-08" db="EMBL/GenBank/DDBJ databases">
        <authorList>
            <person name="Rombauts S."/>
        </authorList>
    </citation>
    <scope>NUCLEOTIDE SEQUENCE</scope>
    <source>
        <strain evidence="5">London</strain>
    </source>
</reference>
<dbReference type="Proteomes" id="UP000015104">
    <property type="component" value="Unassembled WGS sequence"/>
</dbReference>
<organism evidence="4 5">
    <name type="scientific">Tetranychus urticae</name>
    <name type="common">Two-spotted spider mite</name>
    <dbReference type="NCBI Taxonomy" id="32264"/>
    <lineage>
        <taxon>Eukaryota</taxon>
        <taxon>Metazoa</taxon>
        <taxon>Ecdysozoa</taxon>
        <taxon>Arthropoda</taxon>
        <taxon>Chelicerata</taxon>
        <taxon>Arachnida</taxon>
        <taxon>Acari</taxon>
        <taxon>Acariformes</taxon>
        <taxon>Trombidiformes</taxon>
        <taxon>Prostigmata</taxon>
        <taxon>Eleutherengona</taxon>
        <taxon>Raphignathae</taxon>
        <taxon>Tetranychoidea</taxon>
        <taxon>Tetranychidae</taxon>
        <taxon>Tetranychus</taxon>
    </lineage>
</organism>
<dbReference type="PANTHER" id="PTHR21258:SF62">
    <property type="entry name" value="INSULIN RECEPTOR SUBSTRATE 1"/>
    <property type="match status" value="1"/>
</dbReference>
<dbReference type="HOGENOM" id="CLU_530344_0_0_1"/>
<dbReference type="Gene3D" id="2.30.29.30">
    <property type="entry name" value="Pleckstrin-homology domain (PH domain)/Phosphotyrosine-binding domain (PTB)"/>
    <property type="match status" value="2"/>
</dbReference>
<dbReference type="PROSITE" id="PS50003">
    <property type="entry name" value="PH_DOMAIN"/>
    <property type="match status" value="1"/>
</dbReference>
<evidence type="ECO:0000259" key="3">
    <source>
        <dbReference type="PROSITE" id="PS51064"/>
    </source>
</evidence>